<evidence type="ECO:0000313" key="6">
    <source>
        <dbReference type="Proteomes" id="UP000766336"/>
    </source>
</evidence>
<dbReference type="EMBL" id="JAHCDA010000004">
    <property type="protein sequence ID" value="MBS7813261.1"/>
    <property type="molecule type" value="Genomic_DNA"/>
</dbReference>
<proteinExistence type="inferred from homology"/>
<dbReference type="CDD" id="cd08502">
    <property type="entry name" value="PBP2_NikA_DppA_OppA_like_16"/>
    <property type="match status" value="1"/>
</dbReference>
<evidence type="ECO:0000313" key="5">
    <source>
        <dbReference type="EMBL" id="MBS7813261.1"/>
    </source>
</evidence>
<comment type="subcellular location">
    <subcellularLocation>
        <location evidence="1">Periplasm</location>
    </subcellularLocation>
</comment>
<name>A0ABS5QI01_9PROT</name>
<dbReference type="InterPro" id="IPR000914">
    <property type="entry name" value="SBP_5_dom"/>
</dbReference>
<dbReference type="InterPro" id="IPR039424">
    <property type="entry name" value="SBP_5"/>
</dbReference>
<accession>A0ABS5QI01</accession>
<feature type="domain" description="Solute-binding protein family 5" evidence="4">
    <location>
        <begin position="73"/>
        <end position="441"/>
    </location>
</feature>
<dbReference type="Pfam" id="PF00496">
    <property type="entry name" value="SBP_bac_5"/>
    <property type="match status" value="1"/>
</dbReference>
<dbReference type="InterPro" id="IPR030678">
    <property type="entry name" value="Peptide/Ni-bd"/>
</dbReference>
<dbReference type="Gene3D" id="3.40.190.10">
    <property type="entry name" value="Periplasmic binding protein-like II"/>
    <property type="match status" value="1"/>
</dbReference>
<evidence type="ECO:0000259" key="4">
    <source>
        <dbReference type="Pfam" id="PF00496"/>
    </source>
</evidence>
<gene>
    <name evidence="5" type="ORF">KHU32_20130</name>
</gene>
<sequence>MQRRELLLGAASAMTVGRHLTAPALGAEPKTLIHVPQASMATLDPVWTTAVVTRNAGAMLWETLYGRDERLNPQPQMVEGHRVEDGGKRWTMRLREGLMFHDGEPVRARDCVASIRRWMKRDLVGQTIEARLDALEAPDDRTLVFRLSKPFASLPYALARTQPTPVIMPERLALTDPYRQVPEFIGSGPFRWVADEYVPGSRAIFAKFDRYRPRDEPASFCAGGYRVMVDRVEWRFIPDASTAASALMNGEVDWIDQPLPDLLPLLRRARGVSVEVLDNYGTFGAMRPNSLQGPTADPAIRRVMLAATDQLACMTAAMGDDRSLFRAPVGYFLPGTPSANDAGMEAVLNRPNLTQLKRMLAASGYAGERIVLMHPTDQSFYHAMTSVVGARFRDVGFNIDEQSMDWGTVVQRRASREPLDKGGWSLFPSGFPAAEYRDPINATNLRGNGAAAWFGWPEDPQVESMRNAWMDSTDEAEQQRLDRQIQQRAFETVPFIPLGQYMPPAAFRRNITGLLKGPVPVFWNVQKG</sequence>
<dbReference type="SUPFAM" id="SSF53850">
    <property type="entry name" value="Periplasmic binding protein-like II"/>
    <property type="match status" value="1"/>
</dbReference>
<dbReference type="Gene3D" id="3.10.105.10">
    <property type="entry name" value="Dipeptide-binding Protein, Domain 3"/>
    <property type="match status" value="1"/>
</dbReference>
<evidence type="ECO:0000256" key="1">
    <source>
        <dbReference type="ARBA" id="ARBA00004418"/>
    </source>
</evidence>
<keyword evidence="3" id="KW-0732">Signal</keyword>
<organism evidence="5 6">
    <name type="scientific">Roseococcus pinisoli</name>
    <dbReference type="NCBI Taxonomy" id="2835040"/>
    <lineage>
        <taxon>Bacteria</taxon>
        <taxon>Pseudomonadati</taxon>
        <taxon>Pseudomonadota</taxon>
        <taxon>Alphaproteobacteria</taxon>
        <taxon>Acetobacterales</taxon>
        <taxon>Roseomonadaceae</taxon>
        <taxon>Roseococcus</taxon>
    </lineage>
</organism>
<dbReference type="PIRSF" id="PIRSF002741">
    <property type="entry name" value="MppA"/>
    <property type="match status" value="1"/>
</dbReference>
<comment type="caution">
    <text evidence="5">The sequence shown here is derived from an EMBL/GenBank/DDBJ whole genome shotgun (WGS) entry which is preliminary data.</text>
</comment>
<evidence type="ECO:0000256" key="3">
    <source>
        <dbReference type="ARBA" id="ARBA00022729"/>
    </source>
</evidence>
<evidence type="ECO:0000256" key="2">
    <source>
        <dbReference type="ARBA" id="ARBA00005695"/>
    </source>
</evidence>
<keyword evidence="6" id="KW-1185">Reference proteome</keyword>
<comment type="similarity">
    <text evidence="2">Belongs to the bacterial solute-binding protein 5 family.</text>
</comment>
<reference evidence="5 6" key="1">
    <citation type="submission" date="2021-05" db="EMBL/GenBank/DDBJ databases">
        <title>Roseococcus sp. XZZS9, whole genome shotgun sequencing project.</title>
        <authorList>
            <person name="Zhao G."/>
            <person name="Shen L."/>
        </authorList>
    </citation>
    <scope>NUCLEOTIDE SEQUENCE [LARGE SCALE GENOMIC DNA]</scope>
    <source>
        <strain evidence="5 6">XZZS9</strain>
    </source>
</reference>
<dbReference type="Proteomes" id="UP000766336">
    <property type="component" value="Unassembled WGS sequence"/>
</dbReference>
<dbReference type="RefSeq" id="WP_213671951.1">
    <property type="nucleotide sequence ID" value="NZ_JAHCDA010000004.1"/>
</dbReference>
<dbReference type="PANTHER" id="PTHR30290">
    <property type="entry name" value="PERIPLASMIC BINDING COMPONENT OF ABC TRANSPORTER"/>
    <property type="match status" value="1"/>
</dbReference>
<protein>
    <submittedName>
        <fullName evidence="5">ABC transporter substrate-binding protein</fullName>
    </submittedName>
</protein>
<dbReference type="PANTHER" id="PTHR30290:SF38">
    <property type="entry name" value="D,D-DIPEPTIDE-BINDING PERIPLASMIC PROTEIN DDPA-RELATED"/>
    <property type="match status" value="1"/>
</dbReference>